<evidence type="ECO:0000256" key="1">
    <source>
        <dbReference type="SAM" id="MobiDB-lite"/>
    </source>
</evidence>
<evidence type="ECO:0000313" key="3">
    <source>
        <dbReference type="Proteomes" id="UP000008744"/>
    </source>
</evidence>
<protein>
    <submittedName>
        <fullName evidence="2">GL25840</fullName>
    </submittedName>
</protein>
<proteinExistence type="predicted"/>
<feature type="region of interest" description="Disordered" evidence="1">
    <location>
        <begin position="32"/>
        <end position="51"/>
    </location>
</feature>
<sequence length="80" mass="8397">MKPQSGGRKKRTAPSTAPRILILFRVRILEQGPESGSRSGQRAQLTNCEKSQEEGDKMVAGCLLGCATGGGRTPGLSLGL</sequence>
<evidence type="ECO:0000313" key="2">
    <source>
        <dbReference type="EMBL" id="EDW36839.1"/>
    </source>
</evidence>
<accession>B4GJM3</accession>
<gene>
    <name evidence="2" type="primary">Dper\GL25840</name>
    <name evidence="2" type="ORF">Dper_GL25840</name>
</gene>
<feature type="compositionally biased region" description="Polar residues" evidence="1">
    <location>
        <begin position="34"/>
        <end position="49"/>
    </location>
</feature>
<dbReference type="AlphaFoldDB" id="B4GJM3"/>
<name>B4GJM3_DROPE</name>
<organism evidence="3">
    <name type="scientific">Drosophila persimilis</name>
    <name type="common">Fruit fly</name>
    <dbReference type="NCBI Taxonomy" id="7234"/>
    <lineage>
        <taxon>Eukaryota</taxon>
        <taxon>Metazoa</taxon>
        <taxon>Ecdysozoa</taxon>
        <taxon>Arthropoda</taxon>
        <taxon>Hexapoda</taxon>
        <taxon>Insecta</taxon>
        <taxon>Pterygota</taxon>
        <taxon>Neoptera</taxon>
        <taxon>Endopterygota</taxon>
        <taxon>Diptera</taxon>
        <taxon>Brachycera</taxon>
        <taxon>Muscomorpha</taxon>
        <taxon>Ephydroidea</taxon>
        <taxon>Drosophilidae</taxon>
        <taxon>Drosophila</taxon>
        <taxon>Sophophora</taxon>
    </lineage>
</organism>
<dbReference type="Proteomes" id="UP000008744">
    <property type="component" value="Unassembled WGS sequence"/>
</dbReference>
<dbReference type="HOGENOM" id="CLU_2592306_0_0_1"/>
<dbReference type="EMBL" id="CH479184">
    <property type="protein sequence ID" value="EDW36839.1"/>
    <property type="molecule type" value="Genomic_DNA"/>
</dbReference>
<keyword evidence="3" id="KW-1185">Reference proteome</keyword>
<reference evidence="2 3" key="1">
    <citation type="journal article" date="2007" name="Nature">
        <title>Evolution of genes and genomes on the Drosophila phylogeny.</title>
        <authorList>
            <consortium name="Drosophila 12 Genomes Consortium"/>
            <person name="Clark A.G."/>
            <person name="Eisen M.B."/>
            <person name="Smith D.R."/>
            <person name="Bergman C.M."/>
            <person name="Oliver B."/>
            <person name="Markow T.A."/>
            <person name="Kaufman T.C."/>
            <person name="Kellis M."/>
            <person name="Gelbart W."/>
            <person name="Iyer V.N."/>
            <person name="Pollard D.A."/>
            <person name="Sackton T.B."/>
            <person name="Larracuente A.M."/>
            <person name="Singh N.D."/>
            <person name="Abad J.P."/>
            <person name="Abt D.N."/>
            <person name="Adryan B."/>
            <person name="Aguade M."/>
            <person name="Akashi H."/>
            <person name="Anderson W.W."/>
            <person name="Aquadro C.F."/>
            <person name="Ardell D.H."/>
            <person name="Arguello R."/>
            <person name="Artieri C.G."/>
            <person name="Barbash D.A."/>
            <person name="Barker D."/>
            <person name="Barsanti P."/>
            <person name="Batterham P."/>
            <person name="Batzoglou S."/>
            <person name="Begun D."/>
            <person name="Bhutkar A."/>
            <person name="Blanco E."/>
            <person name="Bosak S.A."/>
            <person name="Bradley R.K."/>
            <person name="Brand A.D."/>
            <person name="Brent M.R."/>
            <person name="Brooks A.N."/>
            <person name="Brown R.H."/>
            <person name="Butlin R.K."/>
            <person name="Caggese C."/>
            <person name="Calvi B.R."/>
            <person name="Bernardo de Carvalho A."/>
            <person name="Caspi A."/>
            <person name="Castrezana S."/>
            <person name="Celniker S.E."/>
            <person name="Chang J.L."/>
            <person name="Chapple C."/>
            <person name="Chatterji S."/>
            <person name="Chinwalla A."/>
            <person name="Civetta A."/>
            <person name="Clifton S.W."/>
            <person name="Comeron J.M."/>
            <person name="Costello J.C."/>
            <person name="Coyne J.A."/>
            <person name="Daub J."/>
            <person name="David R.G."/>
            <person name="Delcher A.L."/>
            <person name="Delehaunty K."/>
            <person name="Do C.B."/>
            <person name="Ebling H."/>
            <person name="Edwards K."/>
            <person name="Eickbush T."/>
            <person name="Evans J.D."/>
            <person name="Filipski A."/>
            <person name="Findeiss S."/>
            <person name="Freyhult E."/>
            <person name="Fulton L."/>
            <person name="Fulton R."/>
            <person name="Garcia A.C."/>
            <person name="Gardiner A."/>
            <person name="Garfield D.A."/>
            <person name="Garvin B.E."/>
            <person name="Gibson G."/>
            <person name="Gilbert D."/>
            <person name="Gnerre S."/>
            <person name="Godfrey J."/>
            <person name="Good R."/>
            <person name="Gotea V."/>
            <person name="Gravely B."/>
            <person name="Greenberg A.J."/>
            <person name="Griffiths-Jones S."/>
            <person name="Gross S."/>
            <person name="Guigo R."/>
            <person name="Gustafson E.A."/>
            <person name="Haerty W."/>
            <person name="Hahn M.W."/>
            <person name="Halligan D.L."/>
            <person name="Halpern A.L."/>
            <person name="Halter G.M."/>
            <person name="Han M.V."/>
            <person name="Heger A."/>
            <person name="Hillier L."/>
            <person name="Hinrichs A.S."/>
            <person name="Holmes I."/>
            <person name="Hoskins R.A."/>
            <person name="Hubisz M.J."/>
            <person name="Hultmark D."/>
            <person name="Huntley M.A."/>
            <person name="Jaffe D.B."/>
            <person name="Jagadeeshan S."/>
            <person name="Jeck W.R."/>
            <person name="Johnson J."/>
            <person name="Jones C.D."/>
            <person name="Jordan W.C."/>
            <person name="Karpen G.H."/>
            <person name="Kataoka E."/>
            <person name="Keightley P.D."/>
            <person name="Kheradpour P."/>
            <person name="Kirkness E.F."/>
            <person name="Koerich L.B."/>
            <person name="Kristiansen K."/>
            <person name="Kudrna D."/>
            <person name="Kulathinal R.J."/>
            <person name="Kumar S."/>
            <person name="Kwok R."/>
            <person name="Lander E."/>
            <person name="Langley C.H."/>
            <person name="Lapoint R."/>
            <person name="Lazzaro B.P."/>
            <person name="Lee S.J."/>
            <person name="Levesque L."/>
            <person name="Li R."/>
            <person name="Lin C.F."/>
            <person name="Lin M.F."/>
            <person name="Lindblad-Toh K."/>
            <person name="Llopart A."/>
            <person name="Long M."/>
            <person name="Low L."/>
            <person name="Lozovsky E."/>
            <person name="Lu J."/>
            <person name="Luo M."/>
            <person name="Machado C.A."/>
            <person name="Makalowski W."/>
            <person name="Marzo M."/>
            <person name="Matsuda M."/>
            <person name="Matzkin L."/>
            <person name="McAllister B."/>
            <person name="McBride C.S."/>
            <person name="McKernan B."/>
            <person name="McKernan K."/>
            <person name="Mendez-Lago M."/>
            <person name="Minx P."/>
            <person name="Mollenhauer M.U."/>
            <person name="Montooth K."/>
            <person name="Mount S.M."/>
            <person name="Mu X."/>
            <person name="Myers E."/>
            <person name="Negre B."/>
            <person name="Newfeld S."/>
            <person name="Nielsen R."/>
            <person name="Noor M.A."/>
            <person name="O'Grady P."/>
            <person name="Pachter L."/>
            <person name="Papaceit M."/>
            <person name="Parisi M.J."/>
            <person name="Parisi M."/>
            <person name="Parts L."/>
            <person name="Pedersen J.S."/>
            <person name="Pesole G."/>
            <person name="Phillippy A.M."/>
            <person name="Ponting C.P."/>
            <person name="Pop M."/>
            <person name="Porcelli D."/>
            <person name="Powell J.R."/>
            <person name="Prohaska S."/>
            <person name="Pruitt K."/>
            <person name="Puig M."/>
            <person name="Quesneville H."/>
            <person name="Ram K.R."/>
            <person name="Rand D."/>
            <person name="Rasmussen M.D."/>
            <person name="Reed L.K."/>
            <person name="Reenan R."/>
            <person name="Reily A."/>
            <person name="Remington K.A."/>
            <person name="Rieger T.T."/>
            <person name="Ritchie M.G."/>
            <person name="Robin C."/>
            <person name="Rogers Y.H."/>
            <person name="Rohde C."/>
            <person name="Rozas J."/>
            <person name="Rubenfield M.J."/>
            <person name="Ruiz A."/>
            <person name="Russo S."/>
            <person name="Salzberg S.L."/>
            <person name="Sanchez-Gracia A."/>
            <person name="Saranga D.J."/>
            <person name="Sato H."/>
            <person name="Schaeffer S.W."/>
            <person name="Schatz M.C."/>
            <person name="Schlenke T."/>
            <person name="Schwartz R."/>
            <person name="Segarra C."/>
            <person name="Singh R.S."/>
            <person name="Sirot L."/>
            <person name="Sirota M."/>
            <person name="Sisneros N.B."/>
            <person name="Smith C.D."/>
            <person name="Smith T.F."/>
            <person name="Spieth J."/>
            <person name="Stage D.E."/>
            <person name="Stark A."/>
            <person name="Stephan W."/>
            <person name="Strausberg R.L."/>
            <person name="Strempel S."/>
            <person name="Sturgill D."/>
            <person name="Sutton G."/>
            <person name="Sutton G.G."/>
            <person name="Tao W."/>
            <person name="Teichmann S."/>
            <person name="Tobari Y.N."/>
            <person name="Tomimura Y."/>
            <person name="Tsolas J.M."/>
            <person name="Valente V.L."/>
            <person name="Venter E."/>
            <person name="Venter J.C."/>
            <person name="Vicario S."/>
            <person name="Vieira F.G."/>
            <person name="Vilella A.J."/>
            <person name="Villasante A."/>
            <person name="Walenz B."/>
            <person name="Wang J."/>
            <person name="Wasserman M."/>
            <person name="Watts T."/>
            <person name="Wilson D."/>
            <person name="Wilson R.K."/>
            <person name="Wing R.A."/>
            <person name="Wolfner M.F."/>
            <person name="Wong A."/>
            <person name="Wong G.K."/>
            <person name="Wu C.I."/>
            <person name="Wu G."/>
            <person name="Yamamoto D."/>
            <person name="Yang H.P."/>
            <person name="Yang S.P."/>
            <person name="Yorke J.A."/>
            <person name="Yoshida K."/>
            <person name="Zdobnov E."/>
            <person name="Zhang P."/>
            <person name="Zhang Y."/>
            <person name="Zimin A.V."/>
            <person name="Baldwin J."/>
            <person name="Abdouelleil A."/>
            <person name="Abdulkadir J."/>
            <person name="Abebe A."/>
            <person name="Abera B."/>
            <person name="Abreu J."/>
            <person name="Acer S.C."/>
            <person name="Aftuck L."/>
            <person name="Alexander A."/>
            <person name="An P."/>
            <person name="Anderson E."/>
            <person name="Anderson S."/>
            <person name="Arachi H."/>
            <person name="Azer M."/>
            <person name="Bachantsang P."/>
            <person name="Barry A."/>
            <person name="Bayul T."/>
            <person name="Berlin A."/>
            <person name="Bessette D."/>
            <person name="Bloom T."/>
            <person name="Blye J."/>
            <person name="Boguslavskiy L."/>
            <person name="Bonnet C."/>
            <person name="Boukhgalter B."/>
            <person name="Bourzgui I."/>
            <person name="Brown A."/>
            <person name="Cahill P."/>
            <person name="Channer S."/>
            <person name="Cheshatsang Y."/>
            <person name="Chuda L."/>
            <person name="Citroen M."/>
            <person name="Collymore A."/>
            <person name="Cooke P."/>
            <person name="Costello M."/>
            <person name="D'Aco K."/>
            <person name="Daza R."/>
            <person name="De Haan G."/>
            <person name="DeGray S."/>
            <person name="DeMaso C."/>
            <person name="Dhargay N."/>
            <person name="Dooley K."/>
            <person name="Dooley E."/>
            <person name="Doricent M."/>
            <person name="Dorje P."/>
            <person name="Dorjee K."/>
            <person name="Dupes A."/>
            <person name="Elong R."/>
            <person name="Falk J."/>
            <person name="Farina A."/>
            <person name="Faro S."/>
            <person name="Ferguson D."/>
            <person name="Fisher S."/>
            <person name="Foley C.D."/>
            <person name="Franke A."/>
            <person name="Friedrich D."/>
            <person name="Gadbois L."/>
            <person name="Gearin G."/>
            <person name="Gearin C.R."/>
            <person name="Giannoukos G."/>
            <person name="Goode T."/>
            <person name="Graham J."/>
            <person name="Grandbois E."/>
            <person name="Grewal S."/>
            <person name="Gyaltsen K."/>
            <person name="Hafez N."/>
            <person name="Hagos B."/>
            <person name="Hall J."/>
            <person name="Henson C."/>
            <person name="Hollinger A."/>
            <person name="Honan T."/>
            <person name="Huard M.D."/>
            <person name="Hughes L."/>
            <person name="Hurhula B."/>
            <person name="Husby M.E."/>
            <person name="Kamat A."/>
            <person name="Kanga B."/>
            <person name="Kashin S."/>
            <person name="Khazanovich D."/>
            <person name="Kisner P."/>
            <person name="Lance K."/>
            <person name="Lara M."/>
            <person name="Lee W."/>
            <person name="Lennon N."/>
            <person name="Letendre F."/>
            <person name="LeVine R."/>
            <person name="Lipovsky A."/>
            <person name="Liu X."/>
            <person name="Liu J."/>
            <person name="Liu S."/>
            <person name="Lokyitsang T."/>
            <person name="Lokyitsang Y."/>
            <person name="Lubonja R."/>
            <person name="Lui A."/>
            <person name="MacDonald P."/>
            <person name="Magnisalis V."/>
            <person name="Maru K."/>
            <person name="Matthews C."/>
            <person name="McCusker W."/>
            <person name="McDonough S."/>
            <person name="Mehta T."/>
            <person name="Meldrim J."/>
            <person name="Meneus L."/>
            <person name="Mihai O."/>
            <person name="Mihalev A."/>
            <person name="Mihova T."/>
            <person name="Mittelman R."/>
            <person name="Mlenga V."/>
            <person name="Montmayeur A."/>
            <person name="Mulrain L."/>
            <person name="Navidi A."/>
            <person name="Naylor J."/>
            <person name="Negash T."/>
            <person name="Nguyen T."/>
            <person name="Nguyen N."/>
            <person name="Nicol R."/>
            <person name="Norbu C."/>
            <person name="Norbu N."/>
            <person name="Novod N."/>
            <person name="O'Neill B."/>
            <person name="Osman S."/>
            <person name="Markiewicz E."/>
            <person name="Oyono O.L."/>
            <person name="Patti C."/>
            <person name="Phunkhang P."/>
            <person name="Pierre F."/>
            <person name="Priest M."/>
            <person name="Raghuraman S."/>
            <person name="Rege F."/>
            <person name="Reyes R."/>
            <person name="Rise C."/>
            <person name="Rogov P."/>
            <person name="Ross K."/>
            <person name="Ryan E."/>
            <person name="Settipalli S."/>
            <person name="Shea T."/>
            <person name="Sherpa N."/>
            <person name="Shi L."/>
            <person name="Shih D."/>
            <person name="Sparrow T."/>
            <person name="Spaulding J."/>
            <person name="Stalker J."/>
            <person name="Stange-Thomann N."/>
            <person name="Stavropoulos S."/>
            <person name="Stone C."/>
            <person name="Strader C."/>
            <person name="Tesfaye S."/>
            <person name="Thomson T."/>
            <person name="Thoulutsang Y."/>
            <person name="Thoulutsang D."/>
            <person name="Topham K."/>
            <person name="Topping I."/>
            <person name="Tsamla T."/>
            <person name="Vassiliev H."/>
            <person name="Vo A."/>
            <person name="Wangchuk T."/>
            <person name="Wangdi T."/>
            <person name="Weiand M."/>
            <person name="Wilkinson J."/>
            <person name="Wilson A."/>
            <person name="Yadav S."/>
            <person name="Young G."/>
            <person name="Yu Q."/>
            <person name="Zembek L."/>
            <person name="Zhong D."/>
            <person name="Zimmer A."/>
            <person name="Zwirko Z."/>
            <person name="Jaffe D.B."/>
            <person name="Alvarez P."/>
            <person name="Brockman W."/>
            <person name="Butler J."/>
            <person name="Chin C."/>
            <person name="Gnerre S."/>
            <person name="Grabherr M."/>
            <person name="Kleber M."/>
            <person name="Mauceli E."/>
            <person name="MacCallum I."/>
        </authorList>
    </citation>
    <scope>NUCLEOTIDE SEQUENCE [LARGE SCALE GENOMIC DNA]</scope>
    <source>
        <strain evidence="3">MSH-3 / Tucson 14011-0111.49</strain>
    </source>
</reference>